<accession>A0A0F9RGJ6</accession>
<dbReference type="AlphaFoldDB" id="A0A0F9RGJ6"/>
<reference evidence="1" key="1">
    <citation type="journal article" date="2015" name="Nature">
        <title>Complex archaea that bridge the gap between prokaryotes and eukaryotes.</title>
        <authorList>
            <person name="Spang A."/>
            <person name="Saw J.H."/>
            <person name="Jorgensen S.L."/>
            <person name="Zaremba-Niedzwiedzka K."/>
            <person name="Martijn J."/>
            <person name="Lind A.E."/>
            <person name="van Eijk R."/>
            <person name="Schleper C."/>
            <person name="Guy L."/>
            <person name="Ettema T.J."/>
        </authorList>
    </citation>
    <scope>NUCLEOTIDE SEQUENCE</scope>
</reference>
<proteinExistence type="predicted"/>
<evidence type="ECO:0000313" key="1">
    <source>
        <dbReference type="EMBL" id="KKN16363.1"/>
    </source>
</evidence>
<name>A0A0F9RGJ6_9ZZZZ</name>
<comment type="caution">
    <text evidence="1">The sequence shown here is derived from an EMBL/GenBank/DDBJ whole genome shotgun (WGS) entry which is preliminary data.</text>
</comment>
<gene>
    <name evidence="1" type="ORF">LCGC14_0976580</name>
</gene>
<sequence>MVYRGLKFRPSIRNPGALDVWDKDREQWFYTAMTSNKKELDYYLTEQPGRWDRSMDVLLFDLKTAAVAGSLKFLY</sequence>
<organism evidence="1">
    <name type="scientific">marine sediment metagenome</name>
    <dbReference type="NCBI Taxonomy" id="412755"/>
    <lineage>
        <taxon>unclassified sequences</taxon>
        <taxon>metagenomes</taxon>
        <taxon>ecological metagenomes</taxon>
    </lineage>
</organism>
<protein>
    <submittedName>
        <fullName evidence="1">Uncharacterized protein</fullName>
    </submittedName>
</protein>
<dbReference type="EMBL" id="LAZR01003620">
    <property type="protein sequence ID" value="KKN16363.1"/>
    <property type="molecule type" value="Genomic_DNA"/>
</dbReference>